<organism evidence="1 2">
    <name type="scientific">Pyronema omphalodes (strain CBS 100304)</name>
    <name type="common">Pyronema confluens</name>
    <dbReference type="NCBI Taxonomy" id="1076935"/>
    <lineage>
        <taxon>Eukaryota</taxon>
        <taxon>Fungi</taxon>
        <taxon>Dikarya</taxon>
        <taxon>Ascomycota</taxon>
        <taxon>Pezizomycotina</taxon>
        <taxon>Pezizomycetes</taxon>
        <taxon>Pezizales</taxon>
        <taxon>Pyronemataceae</taxon>
        <taxon>Pyronema</taxon>
    </lineage>
</organism>
<protein>
    <submittedName>
        <fullName evidence="1">Uncharacterized protein</fullName>
    </submittedName>
</protein>
<name>U4KV36_PYROM</name>
<dbReference type="AlphaFoldDB" id="U4KV36"/>
<proteinExistence type="predicted"/>
<sequence>MASNKKNNSVRSTSGPNCFSESLLCMKAMKQMCALRLGRESEGSVDHKPRSMVVQWR</sequence>
<keyword evidence="2" id="KW-1185">Reference proteome</keyword>
<gene>
    <name evidence="1" type="ORF">PCON_04920</name>
</gene>
<reference evidence="1 2" key="1">
    <citation type="journal article" date="2013" name="PLoS Genet.">
        <title>The genome and development-dependent transcriptomes of Pyronema confluens: a window into fungal evolution.</title>
        <authorList>
            <person name="Traeger S."/>
            <person name="Altegoer F."/>
            <person name="Freitag M."/>
            <person name="Gabaldon T."/>
            <person name="Kempken F."/>
            <person name="Kumar A."/>
            <person name="Marcet-Houben M."/>
            <person name="Poggeler S."/>
            <person name="Stajich J.E."/>
            <person name="Nowrousian M."/>
        </authorList>
    </citation>
    <scope>NUCLEOTIDE SEQUENCE [LARGE SCALE GENOMIC DNA]</scope>
    <source>
        <strain evidence="2">CBS 100304</strain>
        <tissue evidence="1">Vegetative mycelium</tissue>
    </source>
</reference>
<dbReference type="Proteomes" id="UP000018144">
    <property type="component" value="Unassembled WGS sequence"/>
</dbReference>
<accession>U4KV36</accession>
<evidence type="ECO:0000313" key="2">
    <source>
        <dbReference type="Proteomes" id="UP000018144"/>
    </source>
</evidence>
<evidence type="ECO:0000313" key="1">
    <source>
        <dbReference type="EMBL" id="CCX05333.1"/>
    </source>
</evidence>
<dbReference type="EMBL" id="HF935245">
    <property type="protein sequence ID" value="CCX05333.1"/>
    <property type="molecule type" value="Genomic_DNA"/>
</dbReference>